<dbReference type="Proteomes" id="UP001316189">
    <property type="component" value="Chromosome"/>
</dbReference>
<accession>A0ABY5L4L8</accession>
<sequence>MHDEALHHVKLQSAVQEGLDRGQFEVYYQPIVLLDEGPVERFEALIRWHDPEHGVRLPGDFLPLMEETGLVVRLGRQIIEDVCQQIAEWRAAYAGPLNVSINLSDREFWHAGLVDHVRSSLAKHDLDASCLTLEVTEGVIMRRPELAQQLMSRMRDAGLRLHIDDFGAGHSSLQTLHRYPVEALKIDRSFVHELVDGKQSRELVRAIVAMGKALGLEVIAEGIETSEQLAVLREVGCDIGQGYLFDCAVPGARAAELLGHSFESLKPALCAEAPAV</sequence>
<dbReference type="EMBL" id="CP101988">
    <property type="protein sequence ID" value="UUI76875.1"/>
    <property type="molecule type" value="Genomic_DNA"/>
</dbReference>
<organism evidence="2 3">
    <name type="scientific">Cellulomonas chengniuliangii</name>
    <dbReference type="NCBI Taxonomy" id="2968084"/>
    <lineage>
        <taxon>Bacteria</taxon>
        <taxon>Bacillati</taxon>
        <taxon>Actinomycetota</taxon>
        <taxon>Actinomycetes</taxon>
        <taxon>Micrococcales</taxon>
        <taxon>Cellulomonadaceae</taxon>
        <taxon>Cellulomonas</taxon>
    </lineage>
</organism>
<dbReference type="InterPro" id="IPR050706">
    <property type="entry name" value="Cyclic-di-GMP_PDE-like"/>
</dbReference>
<dbReference type="PANTHER" id="PTHR33121:SF70">
    <property type="entry name" value="SIGNALING PROTEIN YKOW"/>
    <property type="match status" value="1"/>
</dbReference>
<feature type="domain" description="EAL" evidence="1">
    <location>
        <begin position="8"/>
        <end position="262"/>
    </location>
</feature>
<dbReference type="Gene3D" id="3.20.20.450">
    <property type="entry name" value="EAL domain"/>
    <property type="match status" value="1"/>
</dbReference>
<dbReference type="InterPro" id="IPR001633">
    <property type="entry name" value="EAL_dom"/>
</dbReference>
<name>A0ABY5L4L8_9CELL</name>
<protein>
    <submittedName>
        <fullName evidence="2">EAL domain-containing protein</fullName>
    </submittedName>
</protein>
<proteinExistence type="predicted"/>
<dbReference type="PROSITE" id="PS50883">
    <property type="entry name" value="EAL"/>
    <property type="match status" value="1"/>
</dbReference>
<evidence type="ECO:0000313" key="3">
    <source>
        <dbReference type="Proteomes" id="UP001316189"/>
    </source>
</evidence>
<dbReference type="InterPro" id="IPR035919">
    <property type="entry name" value="EAL_sf"/>
</dbReference>
<dbReference type="Pfam" id="PF00563">
    <property type="entry name" value="EAL"/>
    <property type="match status" value="1"/>
</dbReference>
<keyword evidence="3" id="KW-1185">Reference proteome</keyword>
<evidence type="ECO:0000259" key="1">
    <source>
        <dbReference type="PROSITE" id="PS50883"/>
    </source>
</evidence>
<dbReference type="SMART" id="SM00052">
    <property type="entry name" value="EAL"/>
    <property type="match status" value="1"/>
</dbReference>
<evidence type="ECO:0000313" key="2">
    <source>
        <dbReference type="EMBL" id="UUI76875.1"/>
    </source>
</evidence>
<gene>
    <name evidence="2" type="ORF">NP064_02020</name>
</gene>
<dbReference type="SUPFAM" id="SSF141868">
    <property type="entry name" value="EAL domain-like"/>
    <property type="match status" value="1"/>
</dbReference>
<reference evidence="2 3" key="1">
    <citation type="submission" date="2022-07" db="EMBL/GenBank/DDBJ databases">
        <title>Novel species in genus cellulomonas.</title>
        <authorList>
            <person name="Ye L."/>
        </authorList>
    </citation>
    <scope>NUCLEOTIDE SEQUENCE [LARGE SCALE GENOMIC DNA]</scope>
    <source>
        <strain evidence="3">zg-Y338</strain>
    </source>
</reference>
<dbReference type="PANTHER" id="PTHR33121">
    <property type="entry name" value="CYCLIC DI-GMP PHOSPHODIESTERASE PDEF"/>
    <property type="match status" value="1"/>
</dbReference>
<dbReference type="CDD" id="cd01948">
    <property type="entry name" value="EAL"/>
    <property type="match status" value="1"/>
</dbReference>